<feature type="coiled-coil region" evidence="1">
    <location>
        <begin position="16"/>
        <end position="50"/>
    </location>
</feature>
<gene>
    <name evidence="2" type="ORF">QP433_06185</name>
</gene>
<dbReference type="AlphaFoldDB" id="A0AAJ1V5W1"/>
<organism evidence="2 3">
    <name type="scientific">Facklamia hominis</name>
    <dbReference type="NCBI Taxonomy" id="178214"/>
    <lineage>
        <taxon>Bacteria</taxon>
        <taxon>Bacillati</taxon>
        <taxon>Bacillota</taxon>
        <taxon>Bacilli</taxon>
        <taxon>Lactobacillales</taxon>
        <taxon>Aerococcaceae</taxon>
        <taxon>Facklamia</taxon>
    </lineage>
</organism>
<dbReference type="RefSeq" id="WP_285066042.1">
    <property type="nucleotide sequence ID" value="NZ_JASOOE010000010.1"/>
</dbReference>
<reference evidence="2" key="1">
    <citation type="submission" date="2023-05" db="EMBL/GenBank/DDBJ databases">
        <title>Cataloging the Phylogenetic Diversity of Human Bladder Bacteria.</title>
        <authorList>
            <person name="Du J."/>
        </authorList>
    </citation>
    <scope>NUCLEOTIDE SEQUENCE</scope>
    <source>
        <strain evidence="2">UMB1231</strain>
    </source>
</reference>
<proteinExistence type="predicted"/>
<keyword evidence="1" id="KW-0175">Coiled coil</keyword>
<evidence type="ECO:0000313" key="2">
    <source>
        <dbReference type="EMBL" id="MDK7187564.1"/>
    </source>
</evidence>
<name>A0AAJ1V5W1_9LACT</name>
<feature type="coiled-coil region" evidence="1">
    <location>
        <begin position="80"/>
        <end position="107"/>
    </location>
</feature>
<dbReference type="InterPro" id="IPR007793">
    <property type="entry name" value="DivIVA_fam"/>
</dbReference>
<comment type="caution">
    <text evidence="2">The sequence shown here is derived from an EMBL/GenBank/DDBJ whole genome shotgun (WGS) entry which is preliminary data.</text>
</comment>
<evidence type="ECO:0000313" key="3">
    <source>
        <dbReference type="Proteomes" id="UP001229251"/>
    </source>
</evidence>
<dbReference type="Proteomes" id="UP001229251">
    <property type="component" value="Unassembled WGS sequence"/>
</dbReference>
<evidence type="ECO:0000256" key="1">
    <source>
        <dbReference type="SAM" id="Coils"/>
    </source>
</evidence>
<dbReference type="EMBL" id="JASOOE010000010">
    <property type="protein sequence ID" value="MDK7187564.1"/>
    <property type="molecule type" value="Genomic_DNA"/>
</dbReference>
<protein>
    <submittedName>
        <fullName evidence="2">DivIVA domain-containing protein</fullName>
    </submittedName>
</protein>
<sequence length="217" mass="25718">MDKISEISTALFGYNRQQVSQLVEHRDQKIKELENQLLQMQQKIKTLEKDLSYYQSIEAALKDGLVDARKTGNEIISHSQEQADQLLERTNEQVIQFKENLAHYSQELADTGLDLKDRLKTMQSQMIEMMEEQVQYLKAQDFERVYPDKQVDRFLNQVDYYREEDRLSVITKEVRPNKDPLTQDEKATLQRLVQEVIKNETEHLKQEDDKLLHFKQG</sequence>
<accession>A0AAJ1V5W1</accession>
<dbReference type="Pfam" id="PF05103">
    <property type="entry name" value="DivIVA"/>
    <property type="match status" value="1"/>
</dbReference>